<protein>
    <submittedName>
        <fullName evidence="2">Conserved putative membrane protein</fullName>
    </submittedName>
</protein>
<name>A0A0H5E2M2_9BACT</name>
<keyword evidence="3" id="KW-1185">Reference proteome</keyword>
<feature type="transmembrane region" description="Helical" evidence="1">
    <location>
        <begin position="34"/>
        <end position="58"/>
    </location>
</feature>
<dbReference type="OrthoDB" id="9834447at2"/>
<evidence type="ECO:0000313" key="3">
    <source>
        <dbReference type="Proteomes" id="UP000220251"/>
    </source>
</evidence>
<feature type="transmembrane region" description="Helical" evidence="1">
    <location>
        <begin position="94"/>
        <end position="113"/>
    </location>
</feature>
<keyword evidence="1" id="KW-0472">Membrane</keyword>
<dbReference type="RefSeq" id="WP_098037299.1">
    <property type="nucleotide sequence ID" value="NZ_CWGJ01000001.1"/>
</dbReference>
<gene>
    <name evidence="2" type="ORF">ELAC_0082</name>
</gene>
<evidence type="ECO:0000256" key="1">
    <source>
        <dbReference type="SAM" id="Phobius"/>
    </source>
</evidence>
<reference evidence="3" key="1">
    <citation type="submission" date="2015-06" db="EMBL/GenBank/DDBJ databases">
        <authorList>
            <person name="Bertelli C."/>
        </authorList>
    </citation>
    <scope>NUCLEOTIDE SEQUENCE [LARGE SCALE GENOMIC DNA]</scope>
    <source>
        <strain evidence="3">CRIB-30</strain>
    </source>
</reference>
<organism evidence="2 3">
    <name type="scientific">Estrella lausannensis</name>
    <dbReference type="NCBI Taxonomy" id="483423"/>
    <lineage>
        <taxon>Bacteria</taxon>
        <taxon>Pseudomonadati</taxon>
        <taxon>Chlamydiota</taxon>
        <taxon>Chlamydiia</taxon>
        <taxon>Parachlamydiales</taxon>
        <taxon>Candidatus Criblamydiaceae</taxon>
        <taxon>Estrella</taxon>
    </lineage>
</organism>
<dbReference type="EMBL" id="CWGJ01000001">
    <property type="protein sequence ID" value="CRX37445.1"/>
    <property type="molecule type" value="Genomic_DNA"/>
</dbReference>
<dbReference type="AlphaFoldDB" id="A0A0H5E2M2"/>
<accession>A0A0H5E2M2</accession>
<feature type="transmembrane region" description="Helical" evidence="1">
    <location>
        <begin position="283"/>
        <end position="303"/>
    </location>
</feature>
<sequence length="361" mass="40421">MTPTMTQWIKAETDDRWFISRFARAAQAITKKKGGLAGTLMVSSALAAKVYGLAVAYFTSEGSVRALIDLAHHNTTGNTTDIVYLRSLGDSGGWSALAVFSLFGTGALLLKLVREGEYITVKKALKTWIATQHAAIAEDPASAKHLYLKINDLLDAYQSQCLFQKSLVARRITALDILEKNPLPSECSLYRKDKALKKVFCDIKRDLEEATSIKYYFHRIHDGQRSVAKNGISKRLGSLIMGVAIPIILMVTAIFSYVGEFGLGKELYLDKKELTDTGHFGEWPLNAVEALATAFFFHLWYMVNEGDFVRTKKAYKTYLQSLKETRSSYNRVAEIANEELKELSPSLGFFKLPGEYQIERI</sequence>
<feature type="transmembrane region" description="Helical" evidence="1">
    <location>
        <begin position="239"/>
        <end position="263"/>
    </location>
</feature>
<keyword evidence="1" id="KW-0812">Transmembrane</keyword>
<dbReference type="Proteomes" id="UP000220251">
    <property type="component" value="Unassembled WGS sequence"/>
</dbReference>
<keyword evidence="1" id="KW-1133">Transmembrane helix</keyword>
<proteinExistence type="predicted"/>
<evidence type="ECO:0000313" key="2">
    <source>
        <dbReference type="EMBL" id="CRX37445.1"/>
    </source>
</evidence>